<evidence type="ECO:0000256" key="2">
    <source>
        <dbReference type="ARBA" id="ARBA00022771"/>
    </source>
</evidence>
<keyword evidence="2" id="KW-0863">Zinc-finger</keyword>
<dbReference type="OrthoDB" id="2507647at2759"/>
<evidence type="ECO:0008006" key="7">
    <source>
        <dbReference type="Google" id="ProtNLM"/>
    </source>
</evidence>
<dbReference type="Proteomes" id="UP000886523">
    <property type="component" value="Unassembled WGS sequence"/>
</dbReference>
<feature type="compositionally biased region" description="Basic and acidic residues" evidence="4">
    <location>
        <begin position="435"/>
        <end position="446"/>
    </location>
</feature>
<keyword evidence="3" id="KW-0862">Zinc</keyword>
<feature type="region of interest" description="Disordered" evidence="4">
    <location>
        <begin position="255"/>
        <end position="275"/>
    </location>
</feature>
<dbReference type="InterPro" id="IPR017907">
    <property type="entry name" value="Znf_RING_CS"/>
</dbReference>
<reference evidence="5" key="1">
    <citation type="journal article" date="2020" name="Nat. Commun.">
        <title>Large-scale genome sequencing of mycorrhizal fungi provides insights into the early evolution of symbiotic traits.</title>
        <authorList>
            <person name="Miyauchi S."/>
            <person name="Kiss E."/>
            <person name="Kuo A."/>
            <person name="Drula E."/>
            <person name="Kohler A."/>
            <person name="Sanchez-Garcia M."/>
            <person name="Morin E."/>
            <person name="Andreopoulos B."/>
            <person name="Barry K.W."/>
            <person name="Bonito G."/>
            <person name="Buee M."/>
            <person name="Carver A."/>
            <person name="Chen C."/>
            <person name="Cichocki N."/>
            <person name="Clum A."/>
            <person name="Culley D."/>
            <person name="Crous P.W."/>
            <person name="Fauchery L."/>
            <person name="Girlanda M."/>
            <person name="Hayes R.D."/>
            <person name="Keri Z."/>
            <person name="LaButti K."/>
            <person name="Lipzen A."/>
            <person name="Lombard V."/>
            <person name="Magnuson J."/>
            <person name="Maillard F."/>
            <person name="Murat C."/>
            <person name="Nolan M."/>
            <person name="Ohm R.A."/>
            <person name="Pangilinan J."/>
            <person name="Pereira M.F."/>
            <person name="Perotto S."/>
            <person name="Peter M."/>
            <person name="Pfister S."/>
            <person name="Riley R."/>
            <person name="Sitrit Y."/>
            <person name="Stielow J.B."/>
            <person name="Szollosi G."/>
            <person name="Zifcakova L."/>
            <person name="Stursova M."/>
            <person name="Spatafora J.W."/>
            <person name="Tedersoo L."/>
            <person name="Vaario L.M."/>
            <person name="Yamada A."/>
            <person name="Yan M."/>
            <person name="Wang P."/>
            <person name="Xu J."/>
            <person name="Bruns T."/>
            <person name="Baldrian P."/>
            <person name="Vilgalys R."/>
            <person name="Dunand C."/>
            <person name="Henrissat B."/>
            <person name="Grigoriev I.V."/>
            <person name="Hibbett D."/>
            <person name="Nagy L.G."/>
            <person name="Martin F.M."/>
        </authorList>
    </citation>
    <scope>NUCLEOTIDE SEQUENCE</scope>
    <source>
        <strain evidence="5">UP504</strain>
    </source>
</reference>
<keyword evidence="1" id="KW-0479">Metal-binding</keyword>
<evidence type="ECO:0000313" key="5">
    <source>
        <dbReference type="EMBL" id="KAF9516919.1"/>
    </source>
</evidence>
<sequence length="467" mass="50145">MSTNLHNSDEHAPESTQSAHSHSEIYDLTLDSSQRSEEGQMVDSSSSGGGTRSNAIAGPSHRPIQSINVESDEEIVQVDRRGRIIHQPLPLVLPGTRDTSPDFAVLNPQQVDQPNNGNMGVHIIEGPIPRHPPRGRSLNSPPAQPQPQPRPPRFGGALLASSSGTNGGRRFGFRIPVPPAEDPPNIDGGGFFGNQAGAAGIMQILNAYFFRNDGPEGDYMDVTVIQDRPRNNPPVPDFDPKFLHDGRPPRPGFTYDFDTISSTEPPPPPPASSSAWTPISLSTSRLAAVSNFLSEATGLGKRKAPHAGPEIIDLEASTSSSSNSEIQPTVPTLVCASCDKPLMLSQEGADRVWGLRCGHLICGGCLDRIGQPPPPTLLERMSFLMDEVPLNAVTTPPKPDKGKGKAREDDGTHGDYGRYVTLRPREQGAAYSALREQDHEHGDHLGSAETDSSQAAAVIGAWERQRT</sequence>
<feature type="region of interest" description="Disordered" evidence="4">
    <location>
        <begin position="392"/>
        <end position="467"/>
    </location>
</feature>
<comment type="caution">
    <text evidence="5">The sequence shown here is derived from an EMBL/GenBank/DDBJ whole genome shotgun (WGS) entry which is preliminary data.</text>
</comment>
<feature type="region of interest" description="Disordered" evidence="4">
    <location>
        <begin position="1"/>
        <end position="71"/>
    </location>
</feature>
<dbReference type="PROSITE" id="PS00518">
    <property type="entry name" value="ZF_RING_1"/>
    <property type="match status" value="1"/>
</dbReference>
<proteinExistence type="predicted"/>
<accession>A0A9P6B394</accession>
<evidence type="ECO:0000256" key="1">
    <source>
        <dbReference type="ARBA" id="ARBA00022723"/>
    </source>
</evidence>
<evidence type="ECO:0000313" key="6">
    <source>
        <dbReference type="Proteomes" id="UP000886523"/>
    </source>
</evidence>
<feature type="compositionally biased region" description="Pro residues" evidence="4">
    <location>
        <begin position="142"/>
        <end position="152"/>
    </location>
</feature>
<protein>
    <recommendedName>
        <fullName evidence="7">RING-type domain-containing protein</fullName>
    </recommendedName>
</protein>
<dbReference type="EMBL" id="MU128935">
    <property type="protein sequence ID" value="KAF9516919.1"/>
    <property type="molecule type" value="Genomic_DNA"/>
</dbReference>
<evidence type="ECO:0000256" key="4">
    <source>
        <dbReference type="SAM" id="MobiDB-lite"/>
    </source>
</evidence>
<evidence type="ECO:0000256" key="3">
    <source>
        <dbReference type="ARBA" id="ARBA00022833"/>
    </source>
</evidence>
<keyword evidence="6" id="KW-1185">Reference proteome</keyword>
<feature type="compositionally biased region" description="Basic and acidic residues" evidence="4">
    <location>
        <begin position="398"/>
        <end position="416"/>
    </location>
</feature>
<organism evidence="5 6">
    <name type="scientific">Hydnum rufescens UP504</name>
    <dbReference type="NCBI Taxonomy" id="1448309"/>
    <lineage>
        <taxon>Eukaryota</taxon>
        <taxon>Fungi</taxon>
        <taxon>Dikarya</taxon>
        <taxon>Basidiomycota</taxon>
        <taxon>Agaricomycotina</taxon>
        <taxon>Agaricomycetes</taxon>
        <taxon>Cantharellales</taxon>
        <taxon>Hydnaceae</taxon>
        <taxon>Hydnum</taxon>
    </lineage>
</organism>
<dbReference type="AlphaFoldDB" id="A0A9P6B394"/>
<dbReference type="GO" id="GO:0008270">
    <property type="term" value="F:zinc ion binding"/>
    <property type="evidence" value="ECO:0007669"/>
    <property type="project" value="UniProtKB-KW"/>
</dbReference>
<feature type="region of interest" description="Disordered" evidence="4">
    <location>
        <begin position="125"/>
        <end position="168"/>
    </location>
</feature>
<gene>
    <name evidence="5" type="ORF">BS47DRAFT_1359917</name>
</gene>
<name>A0A9P6B394_9AGAM</name>